<proteinExistence type="predicted"/>
<keyword evidence="1" id="KW-1133">Transmembrane helix</keyword>
<reference evidence="2 3" key="1">
    <citation type="journal article" date="2024" name="Ann. Entomol. Soc. Am.">
        <title>Genomic analyses of the southern and eastern yellowjacket wasps (Hymenoptera: Vespidae) reveal evolutionary signatures of social life.</title>
        <authorList>
            <person name="Catto M.A."/>
            <person name="Caine P.B."/>
            <person name="Orr S.E."/>
            <person name="Hunt B.G."/>
            <person name="Goodisman M.A.D."/>
        </authorList>
    </citation>
    <scope>NUCLEOTIDE SEQUENCE [LARGE SCALE GENOMIC DNA]</scope>
    <source>
        <strain evidence="2">232</strain>
        <tissue evidence="2">Head and thorax</tissue>
    </source>
</reference>
<feature type="transmembrane region" description="Helical" evidence="1">
    <location>
        <begin position="37"/>
        <end position="58"/>
    </location>
</feature>
<sequence>MNYIAQAINVLLSRMEEDRKKINLGEEARKMMRIAKICRRISIGCFLTYYILKIGYLSTNYMFVLYKMKSKNEKQSNVSSEFIKLRLEPNKRIP</sequence>
<keyword evidence="1" id="KW-0472">Membrane</keyword>
<dbReference type="Proteomes" id="UP001607303">
    <property type="component" value="Unassembled WGS sequence"/>
</dbReference>
<keyword evidence="1" id="KW-0812">Transmembrane</keyword>
<protein>
    <submittedName>
        <fullName evidence="2">Odorant receptor 13a-like</fullName>
    </submittedName>
</protein>
<comment type="caution">
    <text evidence="2">The sequence shown here is derived from an EMBL/GenBank/DDBJ whole genome shotgun (WGS) entry which is preliminary data.</text>
</comment>
<keyword evidence="3" id="KW-1185">Reference proteome</keyword>
<name>A0ABD2C2G9_VESMC</name>
<gene>
    <name evidence="2" type="ORF">V1477_010615</name>
</gene>
<organism evidence="2 3">
    <name type="scientific">Vespula maculifrons</name>
    <name type="common">Eastern yellow jacket</name>
    <name type="synonym">Wasp</name>
    <dbReference type="NCBI Taxonomy" id="7453"/>
    <lineage>
        <taxon>Eukaryota</taxon>
        <taxon>Metazoa</taxon>
        <taxon>Ecdysozoa</taxon>
        <taxon>Arthropoda</taxon>
        <taxon>Hexapoda</taxon>
        <taxon>Insecta</taxon>
        <taxon>Pterygota</taxon>
        <taxon>Neoptera</taxon>
        <taxon>Endopterygota</taxon>
        <taxon>Hymenoptera</taxon>
        <taxon>Apocrita</taxon>
        <taxon>Aculeata</taxon>
        <taxon>Vespoidea</taxon>
        <taxon>Vespidae</taxon>
        <taxon>Vespinae</taxon>
        <taxon>Vespula</taxon>
    </lineage>
</organism>
<accession>A0ABD2C2G9</accession>
<dbReference type="EMBL" id="JAYRBN010000061">
    <property type="protein sequence ID" value="KAL2739226.1"/>
    <property type="molecule type" value="Genomic_DNA"/>
</dbReference>
<evidence type="ECO:0000313" key="2">
    <source>
        <dbReference type="EMBL" id="KAL2739226.1"/>
    </source>
</evidence>
<evidence type="ECO:0000256" key="1">
    <source>
        <dbReference type="SAM" id="Phobius"/>
    </source>
</evidence>
<evidence type="ECO:0000313" key="3">
    <source>
        <dbReference type="Proteomes" id="UP001607303"/>
    </source>
</evidence>
<dbReference type="AlphaFoldDB" id="A0ABD2C2G9"/>